<dbReference type="GO" id="GO:0003700">
    <property type="term" value="F:DNA-binding transcription factor activity"/>
    <property type="evidence" value="ECO:0007669"/>
    <property type="project" value="InterPro"/>
</dbReference>
<feature type="domain" description="HTH araC/xylS-type" evidence="6">
    <location>
        <begin position="464"/>
        <end position="551"/>
    </location>
</feature>
<dbReference type="InterPro" id="IPR018060">
    <property type="entry name" value="HTH_AraC"/>
</dbReference>
<evidence type="ECO:0000256" key="5">
    <source>
        <dbReference type="SAM" id="Phobius"/>
    </source>
</evidence>
<evidence type="ECO:0000313" key="8">
    <source>
        <dbReference type="Proteomes" id="UP000244090"/>
    </source>
</evidence>
<name>A0A2T6C2Z4_9FLAO</name>
<evidence type="ECO:0000256" key="4">
    <source>
        <dbReference type="PROSITE-ProRule" id="PRU00339"/>
    </source>
</evidence>
<sequence length="558" mass="64627">MHLFKTNFIVFLLCICCLLCNCSQEEKKTETIIVDELLDVIKKNVNKDFEKAIMYSDQLISYALSKNDSLTVARAHLQKGIALTKKGNYQTAIDTLEKGLTFIKNKEVPEKNLFLLRIGNAYVLDEKNDEALVYYSRVYEDALLNNKKLDLVKAAINISKIKRNVGNHREALEDYKSFYKQSVSLNMEKTVIARTLLGICGTYLTLQQPDSALHYGQKGYKISKEIEDEVGVSYFHVDFGIAYYLKDNYTTSLSYLNKAKNYLENIKNPKRLAETLFYIGACQYRLKNYEQAITYLKEVLLVASQSEKVGNIEFKPLQLIDTYDFLSKSYIALGDAEQSRFYENERNNTEKVTDKKNNKINTKLLKNELQISEKVIANIRQTSNRYKLFLMLAGIVCMLSISLVIYYRKKAKTNRRTFEKLMQQQETEPSKPKPITIDDEKVALVLKKLHKIEAQAYYLDSNCSLANLAKKAKTNPTYLTKILKEAKGKTFYQYINELRINYAIERLKSDHQFRKYAIKHIALEVGYKSPESFTKHFKKATGINPSYYIKELEKHLQT</sequence>
<dbReference type="Pfam" id="PF13181">
    <property type="entry name" value="TPR_8"/>
    <property type="match status" value="1"/>
</dbReference>
<dbReference type="Pfam" id="PF13424">
    <property type="entry name" value="TPR_12"/>
    <property type="match status" value="1"/>
</dbReference>
<reference evidence="7 8" key="1">
    <citation type="submission" date="2018-04" db="EMBL/GenBank/DDBJ databases">
        <title>Genomic Encyclopedia of Archaeal and Bacterial Type Strains, Phase II (KMG-II): from individual species to whole genera.</title>
        <authorList>
            <person name="Goeker M."/>
        </authorList>
    </citation>
    <scope>NUCLEOTIDE SEQUENCE [LARGE SCALE GENOMIC DNA]</scope>
    <source>
        <strain evidence="7 8">DSM 25731</strain>
    </source>
</reference>
<dbReference type="InterPro" id="IPR019734">
    <property type="entry name" value="TPR_rpt"/>
</dbReference>
<protein>
    <submittedName>
        <fullName evidence="7">AraC-like DNA-binding protein</fullName>
    </submittedName>
</protein>
<evidence type="ECO:0000256" key="2">
    <source>
        <dbReference type="ARBA" id="ARBA00023125"/>
    </source>
</evidence>
<keyword evidence="3" id="KW-0804">Transcription</keyword>
<dbReference type="GO" id="GO:0043565">
    <property type="term" value="F:sequence-specific DNA binding"/>
    <property type="evidence" value="ECO:0007669"/>
    <property type="project" value="InterPro"/>
</dbReference>
<keyword evidence="5" id="KW-0472">Membrane</keyword>
<dbReference type="InterPro" id="IPR009057">
    <property type="entry name" value="Homeodomain-like_sf"/>
</dbReference>
<dbReference type="PANTHER" id="PTHR43280:SF2">
    <property type="entry name" value="HTH-TYPE TRANSCRIPTIONAL REGULATOR EXSA"/>
    <property type="match status" value="1"/>
</dbReference>
<dbReference type="Proteomes" id="UP000244090">
    <property type="component" value="Unassembled WGS sequence"/>
</dbReference>
<organism evidence="7 8">
    <name type="scientific">Kordia periserrulae</name>
    <dbReference type="NCBI Taxonomy" id="701523"/>
    <lineage>
        <taxon>Bacteria</taxon>
        <taxon>Pseudomonadati</taxon>
        <taxon>Bacteroidota</taxon>
        <taxon>Flavobacteriia</taxon>
        <taxon>Flavobacteriales</taxon>
        <taxon>Flavobacteriaceae</taxon>
        <taxon>Kordia</taxon>
    </lineage>
</organism>
<keyword evidence="5" id="KW-1133">Transmembrane helix</keyword>
<dbReference type="Gene3D" id="1.25.40.10">
    <property type="entry name" value="Tetratricopeptide repeat domain"/>
    <property type="match status" value="3"/>
</dbReference>
<dbReference type="Gene3D" id="1.10.10.60">
    <property type="entry name" value="Homeodomain-like"/>
    <property type="match status" value="2"/>
</dbReference>
<evidence type="ECO:0000259" key="6">
    <source>
        <dbReference type="PROSITE" id="PS01124"/>
    </source>
</evidence>
<keyword evidence="4" id="KW-0802">TPR repeat</keyword>
<dbReference type="PROSITE" id="PS01124">
    <property type="entry name" value="HTH_ARAC_FAMILY_2"/>
    <property type="match status" value="1"/>
</dbReference>
<dbReference type="SMART" id="SM00028">
    <property type="entry name" value="TPR"/>
    <property type="match status" value="3"/>
</dbReference>
<dbReference type="AlphaFoldDB" id="A0A2T6C2Z4"/>
<dbReference type="PROSITE" id="PS50005">
    <property type="entry name" value="TPR"/>
    <property type="match status" value="1"/>
</dbReference>
<keyword evidence="2 7" id="KW-0238">DNA-binding</keyword>
<feature type="transmembrane region" description="Helical" evidence="5">
    <location>
        <begin position="388"/>
        <end position="407"/>
    </location>
</feature>
<evidence type="ECO:0000256" key="1">
    <source>
        <dbReference type="ARBA" id="ARBA00023015"/>
    </source>
</evidence>
<comment type="caution">
    <text evidence="7">The sequence shown here is derived from an EMBL/GenBank/DDBJ whole genome shotgun (WGS) entry which is preliminary data.</text>
</comment>
<dbReference type="EMBL" id="QBKT01000002">
    <property type="protein sequence ID" value="PTX62699.1"/>
    <property type="molecule type" value="Genomic_DNA"/>
</dbReference>
<keyword evidence="5" id="KW-0812">Transmembrane</keyword>
<dbReference type="PANTHER" id="PTHR43280">
    <property type="entry name" value="ARAC-FAMILY TRANSCRIPTIONAL REGULATOR"/>
    <property type="match status" value="1"/>
</dbReference>
<proteinExistence type="predicted"/>
<feature type="repeat" description="TPR" evidence="4">
    <location>
        <begin position="273"/>
        <end position="306"/>
    </location>
</feature>
<keyword evidence="8" id="KW-1185">Reference proteome</keyword>
<accession>A0A2T6C2Z4</accession>
<dbReference type="SMART" id="SM00342">
    <property type="entry name" value="HTH_ARAC"/>
    <property type="match status" value="1"/>
</dbReference>
<dbReference type="Pfam" id="PF12833">
    <property type="entry name" value="HTH_18"/>
    <property type="match status" value="1"/>
</dbReference>
<dbReference type="InterPro" id="IPR011990">
    <property type="entry name" value="TPR-like_helical_dom_sf"/>
</dbReference>
<dbReference type="SUPFAM" id="SSF48452">
    <property type="entry name" value="TPR-like"/>
    <property type="match status" value="2"/>
</dbReference>
<keyword evidence="1" id="KW-0805">Transcription regulation</keyword>
<gene>
    <name evidence="7" type="ORF">C8N46_10295</name>
</gene>
<evidence type="ECO:0000313" key="7">
    <source>
        <dbReference type="EMBL" id="PTX62699.1"/>
    </source>
</evidence>
<dbReference type="SUPFAM" id="SSF46689">
    <property type="entry name" value="Homeodomain-like"/>
    <property type="match status" value="1"/>
</dbReference>
<evidence type="ECO:0000256" key="3">
    <source>
        <dbReference type="ARBA" id="ARBA00023163"/>
    </source>
</evidence>